<dbReference type="Proteomes" id="UP000103899">
    <property type="component" value="Segment"/>
</dbReference>
<dbReference type="GeneID" id="80534756"/>
<evidence type="ECO:0000256" key="1">
    <source>
        <dbReference type="SAM" id="MobiDB-lite"/>
    </source>
</evidence>
<protein>
    <submittedName>
        <fullName evidence="2">B41</fullName>
    </submittedName>
</protein>
<accession>I3VQ22</accession>
<evidence type="ECO:0000313" key="3">
    <source>
        <dbReference type="Proteomes" id="UP000103899"/>
    </source>
</evidence>
<name>I3VQ22_9BETA</name>
<dbReference type="EMBL" id="JQ805139">
    <property type="protein sequence ID" value="AFK83866.1"/>
    <property type="molecule type" value="Genomic_DNA"/>
</dbReference>
<dbReference type="RefSeq" id="YP_010797053.1">
    <property type="nucleotide sequence ID" value="NC_076129.1"/>
</dbReference>
<feature type="region of interest" description="Disordered" evidence="1">
    <location>
        <begin position="115"/>
        <end position="141"/>
    </location>
</feature>
<sequence length="168" mass="19013">MVINKKRFHHKIKNRVPVSVHALLGIFFCTENYSQSEIFLGSAGTFLDVFSFGGKSTRSPLAGTFQHKKKQRSRQGTFRVLADIFSRRSCHRKVPDRPSPGLSIIKKNTFTPRDFPKSKLAKLPSSTSLESTRSPRDFPTTKKKIHADGTFWLQVGTIPVIHTMANNR</sequence>
<keyword evidence="3" id="KW-1185">Reference proteome</keyword>
<proteinExistence type="predicted"/>
<evidence type="ECO:0000313" key="2">
    <source>
        <dbReference type="EMBL" id="AFK83866.1"/>
    </source>
</evidence>
<reference evidence="2 3" key="1">
    <citation type="journal article" date="2012" name="J. Virol.">
        <title>A Novel Bat Herpesvirus Encodes Homologues of Major Histocompatibility Complex Classes I and II, C-Type Lectin, and a Unique Family of Immune-Related Genes.</title>
        <authorList>
            <person name="Zhang H."/>
            <person name="Todd S."/>
            <person name="Tachedjian M."/>
            <person name="Barr J.A."/>
            <person name="Luo M."/>
            <person name="Yu M."/>
            <person name="Marsh G.A."/>
            <person name="Crameri G."/>
            <person name="Wang L.F."/>
        </authorList>
    </citation>
    <scope>NUCLEOTIDE SEQUENCE [LARGE SCALE GENOMIC DNA]</scope>
    <source>
        <strain evidence="2">B7D8</strain>
    </source>
</reference>
<dbReference type="KEGG" id="vg:80534756"/>
<organism evidence="2 3">
    <name type="scientific">miniopterid betaherpesvirus 1</name>
    <dbReference type="NCBI Taxonomy" id="3070189"/>
    <lineage>
        <taxon>Viruses</taxon>
        <taxon>Duplodnaviria</taxon>
        <taxon>Heunggongvirae</taxon>
        <taxon>Peploviricota</taxon>
        <taxon>Herviviricetes</taxon>
        <taxon>Herpesvirales</taxon>
        <taxon>Orthoherpesviridae</taxon>
        <taxon>Betaherpesvirinae</taxon>
        <taxon>Quwivirus</taxon>
        <taxon>Quwivirus miniopteridbeta1</taxon>
    </lineage>
</organism>